<dbReference type="AlphaFoldDB" id="A0A1V9XSQ4"/>
<name>A0A1V9XSQ4_9ACAR</name>
<evidence type="ECO:0000313" key="1">
    <source>
        <dbReference type="EMBL" id="OQR76408.1"/>
    </source>
</evidence>
<dbReference type="Proteomes" id="UP000192247">
    <property type="component" value="Unassembled WGS sequence"/>
</dbReference>
<accession>A0A1V9XSQ4</accession>
<protein>
    <submittedName>
        <fullName evidence="1">Uncharacterized protein</fullName>
    </submittedName>
</protein>
<dbReference type="InParanoid" id="A0A1V9XSQ4"/>
<sequence>MLLGTKKCPSRGAKLITAYDWHPRKVPITTAEPSLSSIHSNTRSSTNFHFAIVSSRLFRFKPLALISLELIPKTVNLVSKRFTHSRNARNSAAQEKTNKWTAKGWKQEWSDLLEKFCL</sequence>
<comment type="caution">
    <text evidence="1">The sequence shown here is derived from an EMBL/GenBank/DDBJ whole genome shotgun (WGS) entry which is preliminary data.</text>
</comment>
<gene>
    <name evidence="1" type="ORF">BIW11_07804</name>
</gene>
<organism evidence="1 2">
    <name type="scientific">Tropilaelaps mercedesae</name>
    <dbReference type="NCBI Taxonomy" id="418985"/>
    <lineage>
        <taxon>Eukaryota</taxon>
        <taxon>Metazoa</taxon>
        <taxon>Ecdysozoa</taxon>
        <taxon>Arthropoda</taxon>
        <taxon>Chelicerata</taxon>
        <taxon>Arachnida</taxon>
        <taxon>Acari</taxon>
        <taxon>Parasitiformes</taxon>
        <taxon>Mesostigmata</taxon>
        <taxon>Gamasina</taxon>
        <taxon>Dermanyssoidea</taxon>
        <taxon>Laelapidae</taxon>
        <taxon>Tropilaelaps</taxon>
    </lineage>
</organism>
<proteinExistence type="predicted"/>
<reference evidence="1 2" key="1">
    <citation type="journal article" date="2017" name="Gigascience">
        <title>Draft genome of the honey bee ectoparasitic mite, Tropilaelaps mercedesae, is shaped by the parasitic life history.</title>
        <authorList>
            <person name="Dong X."/>
            <person name="Armstrong S.D."/>
            <person name="Xia D."/>
            <person name="Makepeace B.L."/>
            <person name="Darby A.C."/>
            <person name="Kadowaki T."/>
        </authorList>
    </citation>
    <scope>NUCLEOTIDE SEQUENCE [LARGE SCALE GENOMIC DNA]</scope>
    <source>
        <strain evidence="1">Wuxi-XJTLU</strain>
    </source>
</reference>
<dbReference type="EMBL" id="MNPL01004855">
    <property type="protein sequence ID" value="OQR76408.1"/>
    <property type="molecule type" value="Genomic_DNA"/>
</dbReference>
<evidence type="ECO:0000313" key="2">
    <source>
        <dbReference type="Proteomes" id="UP000192247"/>
    </source>
</evidence>
<keyword evidence="2" id="KW-1185">Reference proteome</keyword>